<feature type="signal peptide" evidence="1">
    <location>
        <begin position="1"/>
        <end position="20"/>
    </location>
</feature>
<feature type="chain" id="PRO_5029809135" evidence="1">
    <location>
        <begin position="21"/>
        <end position="108"/>
    </location>
</feature>
<keyword evidence="3" id="KW-1185">Reference proteome</keyword>
<dbReference type="EMBL" id="CP063078">
    <property type="protein sequence ID" value="QOQ87991.1"/>
    <property type="molecule type" value="Genomic_DNA"/>
</dbReference>
<dbReference type="RefSeq" id="WP_025801998.1">
    <property type="nucleotide sequence ID" value="NZ_CP053842.1"/>
</dbReference>
<evidence type="ECO:0000313" key="2">
    <source>
        <dbReference type="EMBL" id="QOQ87991.1"/>
    </source>
</evidence>
<sequence length="108" mass="12211">MRNFILVAFLAIFITGCAQFAKTEPTGMAQRVIFSDGIELVTTDMFDSALMKDKDNNAYYLTRKPSANGIYMEDKNGVNIHFKGKDGIVEFSKNKTQNITVKEEIYLN</sequence>
<reference evidence="2 3" key="1">
    <citation type="submission" date="2020-10" db="EMBL/GenBank/DDBJ databases">
        <title>Campylobacter and Helicobacter PacBio genomes.</title>
        <authorList>
            <person name="Lane C."/>
        </authorList>
    </citation>
    <scope>NUCLEOTIDE SEQUENCE [LARGE SCALE GENOMIC DNA]</scope>
    <source>
        <strain evidence="2 3">2016D-0077</strain>
    </source>
</reference>
<organism evidence="2 3">
    <name type="scientific">Campylobacter corcagiensis</name>
    <dbReference type="NCBI Taxonomy" id="1448857"/>
    <lineage>
        <taxon>Bacteria</taxon>
        <taxon>Pseudomonadati</taxon>
        <taxon>Campylobacterota</taxon>
        <taxon>Epsilonproteobacteria</taxon>
        <taxon>Campylobacterales</taxon>
        <taxon>Campylobacteraceae</taxon>
        <taxon>Campylobacter</taxon>
    </lineage>
</organism>
<protein>
    <submittedName>
        <fullName evidence="2">Uncharacterized protein</fullName>
    </submittedName>
</protein>
<evidence type="ECO:0000313" key="3">
    <source>
        <dbReference type="Proteomes" id="UP000594749"/>
    </source>
</evidence>
<dbReference type="Proteomes" id="UP000594749">
    <property type="component" value="Chromosome"/>
</dbReference>
<evidence type="ECO:0000256" key="1">
    <source>
        <dbReference type="SAM" id="SignalP"/>
    </source>
</evidence>
<dbReference type="AlphaFoldDB" id="A0A7M1LI38"/>
<name>A0A7M1LI38_9BACT</name>
<dbReference type="OrthoDB" id="5355559at2"/>
<dbReference type="PROSITE" id="PS51257">
    <property type="entry name" value="PROKAR_LIPOPROTEIN"/>
    <property type="match status" value="1"/>
</dbReference>
<keyword evidence="1" id="KW-0732">Signal</keyword>
<proteinExistence type="predicted"/>
<gene>
    <name evidence="2" type="ORF">IMC76_04125</name>
</gene>
<accession>A0A7M1LI38</accession>